<accession>A0ABW7FFI0</accession>
<dbReference type="Proteomes" id="UP001606301">
    <property type="component" value="Unassembled WGS sequence"/>
</dbReference>
<proteinExistence type="predicted"/>
<dbReference type="RefSeq" id="WP_394395425.1">
    <property type="nucleotide sequence ID" value="NZ_JBIGHW010000002.1"/>
</dbReference>
<comment type="caution">
    <text evidence="1">The sequence shown here is derived from an EMBL/GenBank/DDBJ whole genome shotgun (WGS) entry which is preliminary data.</text>
</comment>
<reference evidence="1 2" key="1">
    <citation type="submission" date="2024-08" db="EMBL/GenBank/DDBJ databases">
        <authorList>
            <person name="Lu H."/>
        </authorList>
    </citation>
    <scope>NUCLEOTIDE SEQUENCE [LARGE SCALE GENOMIC DNA]</scope>
    <source>
        <strain evidence="1 2">LKC17W</strain>
    </source>
</reference>
<evidence type="ECO:0000313" key="2">
    <source>
        <dbReference type="Proteomes" id="UP001606301"/>
    </source>
</evidence>
<name>A0ABW7FFI0_9BURK</name>
<evidence type="ECO:0000313" key="1">
    <source>
        <dbReference type="EMBL" id="MFG6439773.1"/>
    </source>
</evidence>
<gene>
    <name evidence="1" type="ORF">ACG0Z3_03675</name>
</gene>
<keyword evidence="2" id="KW-1185">Reference proteome</keyword>
<dbReference type="EMBL" id="JBIGHW010000002">
    <property type="protein sequence ID" value="MFG6439773.1"/>
    <property type="molecule type" value="Genomic_DNA"/>
</dbReference>
<protein>
    <submittedName>
        <fullName evidence="1">Uncharacterized protein</fullName>
    </submittedName>
</protein>
<organism evidence="1 2">
    <name type="scientific">Pelomonas margarita</name>
    <dbReference type="NCBI Taxonomy" id="3299031"/>
    <lineage>
        <taxon>Bacteria</taxon>
        <taxon>Pseudomonadati</taxon>
        <taxon>Pseudomonadota</taxon>
        <taxon>Betaproteobacteria</taxon>
        <taxon>Burkholderiales</taxon>
        <taxon>Sphaerotilaceae</taxon>
        <taxon>Roseateles</taxon>
    </lineage>
</organism>
<sequence>MKKLEESGGHPICGIIDYDNANIGTKLIHILGGRRRYAIENYLLDPIFIALGLIRHGKKRFSDFSIQSKSVYIEGDALTEAELQSIVDSILNSLGLNTGSKSPVKLENGFDLIYPDAFLMLHGHTYEVKLLEKIPELNAIKRGRDDGALKEQMLHVICDFPQFLPIDVCETLRPILAGKKRLED</sequence>